<comment type="caution">
    <text evidence="1">The sequence shown here is derived from an EMBL/GenBank/DDBJ whole genome shotgun (WGS) entry which is preliminary data.</text>
</comment>
<accession>A0A4C2A645</accession>
<dbReference type="EMBL" id="BGZK01002543">
    <property type="protein sequence ID" value="GBP94743.1"/>
    <property type="molecule type" value="Genomic_DNA"/>
</dbReference>
<evidence type="ECO:0000313" key="2">
    <source>
        <dbReference type="Proteomes" id="UP000299102"/>
    </source>
</evidence>
<protein>
    <submittedName>
        <fullName evidence="1">Uncharacterized protein</fullName>
    </submittedName>
</protein>
<reference evidence="1 2" key="1">
    <citation type="journal article" date="2019" name="Commun. Biol.">
        <title>The bagworm genome reveals a unique fibroin gene that provides high tensile strength.</title>
        <authorList>
            <person name="Kono N."/>
            <person name="Nakamura H."/>
            <person name="Ohtoshi R."/>
            <person name="Tomita M."/>
            <person name="Numata K."/>
            <person name="Arakawa K."/>
        </authorList>
    </citation>
    <scope>NUCLEOTIDE SEQUENCE [LARGE SCALE GENOMIC DNA]</scope>
</reference>
<keyword evidence="2" id="KW-1185">Reference proteome</keyword>
<evidence type="ECO:0000313" key="1">
    <source>
        <dbReference type="EMBL" id="GBP94743.1"/>
    </source>
</evidence>
<organism evidence="1 2">
    <name type="scientific">Eumeta variegata</name>
    <name type="common">Bagworm moth</name>
    <name type="synonym">Eumeta japonica</name>
    <dbReference type="NCBI Taxonomy" id="151549"/>
    <lineage>
        <taxon>Eukaryota</taxon>
        <taxon>Metazoa</taxon>
        <taxon>Ecdysozoa</taxon>
        <taxon>Arthropoda</taxon>
        <taxon>Hexapoda</taxon>
        <taxon>Insecta</taxon>
        <taxon>Pterygota</taxon>
        <taxon>Neoptera</taxon>
        <taxon>Endopterygota</taxon>
        <taxon>Lepidoptera</taxon>
        <taxon>Glossata</taxon>
        <taxon>Ditrysia</taxon>
        <taxon>Tineoidea</taxon>
        <taxon>Psychidae</taxon>
        <taxon>Oiketicinae</taxon>
        <taxon>Eumeta</taxon>
    </lineage>
</organism>
<gene>
    <name evidence="1" type="ORF">EVAR_52819_1</name>
</gene>
<dbReference type="Proteomes" id="UP000299102">
    <property type="component" value="Unassembled WGS sequence"/>
</dbReference>
<dbReference type="AlphaFoldDB" id="A0A4C2A645"/>
<name>A0A4C2A645_EUMVA</name>
<sequence length="98" mass="10562">MKGERVRAKVTAMPFAARGPDALAPVALAPLRYCVLCIAANESSGGPLFPPSIPSPWDVLPYPKGRRSSSNSSAVCLSMDDDDYRLSDELQARLLLEN</sequence>
<proteinExistence type="predicted"/>